<feature type="region of interest" description="Disordered" evidence="9">
    <location>
        <begin position="1288"/>
        <end position="1310"/>
    </location>
</feature>
<comment type="subcellular location">
    <subcellularLocation>
        <location evidence="2">Chromosome</location>
    </subcellularLocation>
    <subcellularLocation>
        <location evidence="1">Nucleus</location>
    </subcellularLocation>
</comment>
<reference evidence="11 12" key="1">
    <citation type="submission" date="2022-01" db="EMBL/GenBank/DDBJ databases">
        <title>A high-quality chromosome-level genome assembly of rohu carp, Labeo rohita.</title>
        <authorList>
            <person name="Arick M.A. II"/>
            <person name="Hsu C.-Y."/>
            <person name="Magbanua Z."/>
            <person name="Pechanova O."/>
            <person name="Grover C."/>
            <person name="Miller E."/>
            <person name="Thrash A."/>
            <person name="Ezzel L."/>
            <person name="Alam S."/>
            <person name="Benzie J."/>
            <person name="Hamilton M."/>
            <person name="Karsi A."/>
            <person name="Lawrence M.L."/>
            <person name="Peterson D.G."/>
        </authorList>
    </citation>
    <scope>NUCLEOTIDE SEQUENCE [LARGE SCALE GENOMIC DNA]</scope>
    <source>
        <strain evidence="12">BAU-BD-2019</strain>
        <tissue evidence="11">Blood</tissue>
    </source>
</reference>
<evidence type="ECO:0000256" key="8">
    <source>
        <dbReference type="ARBA" id="ARBA00023242"/>
    </source>
</evidence>
<feature type="compositionally biased region" description="Polar residues" evidence="9">
    <location>
        <begin position="722"/>
        <end position="733"/>
    </location>
</feature>
<feature type="compositionally biased region" description="Polar residues" evidence="9">
    <location>
        <begin position="2119"/>
        <end position="2142"/>
    </location>
</feature>
<evidence type="ECO:0000256" key="3">
    <source>
        <dbReference type="ARBA" id="ARBA00022454"/>
    </source>
</evidence>
<evidence type="ECO:0000313" key="12">
    <source>
        <dbReference type="Proteomes" id="UP000830375"/>
    </source>
</evidence>
<feature type="compositionally biased region" description="Polar residues" evidence="9">
    <location>
        <begin position="425"/>
        <end position="438"/>
    </location>
</feature>
<evidence type="ECO:0000256" key="2">
    <source>
        <dbReference type="ARBA" id="ARBA00004286"/>
    </source>
</evidence>
<feature type="compositionally biased region" description="Polar residues" evidence="9">
    <location>
        <begin position="588"/>
        <end position="604"/>
    </location>
</feature>
<feature type="region of interest" description="Disordered" evidence="9">
    <location>
        <begin position="1909"/>
        <end position="1930"/>
    </location>
</feature>
<dbReference type="Gene3D" id="1.10.10.1700">
    <property type="entry name" value="Histone-lysine N-methyltransferase"/>
    <property type="match status" value="1"/>
</dbReference>
<keyword evidence="6" id="KW-0949">S-adenosyl-L-methionine</keyword>
<keyword evidence="8" id="KW-0539">Nucleus</keyword>
<dbReference type="Gene3D" id="2.170.270.10">
    <property type="entry name" value="SET domain"/>
    <property type="match status" value="1"/>
</dbReference>
<keyword evidence="12" id="KW-1185">Reference proteome</keyword>
<feature type="compositionally biased region" description="Polar residues" evidence="9">
    <location>
        <begin position="938"/>
        <end position="974"/>
    </location>
</feature>
<proteinExistence type="predicted"/>
<feature type="compositionally biased region" description="Polar residues" evidence="9">
    <location>
        <begin position="1744"/>
        <end position="1757"/>
    </location>
</feature>
<dbReference type="InterPro" id="IPR039977">
    <property type="entry name" value="Suv4-20/Set9"/>
</dbReference>
<feature type="region of interest" description="Disordered" evidence="9">
    <location>
        <begin position="1861"/>
        <end position="1888"/>
    </location>
</feature>
<evidence type="ECO:0000259" key="10">
    <source>
        <dbReference type="PROSITE" id="PS50280"/>
    </source>
</evidence>
<keyword evidence="3" id="KW-0158">Chromosome</keyword>
<evidence type="ECO:0000256" key="4">
    <source>
        <dbReference type="ARBA" id="ARBA00022603"/>
    </source>
</evidence>
<feature type="region of interest" description="Disordered" evidence="9">
    <location>
        <begin position="897"/>
        <end position="1171"/>
    </location>
</feature>
<evidence type="ECO:0000256" key="5">
    <source>
        <dbReference type="ARBA" id="ARBA00022679"/>
    </source>
</evidence>
<feature type="compositionally biased region" description="Basic and acidic residues" evidence="9">
    <location>
        <begin position="700"/>
        <end position="715"/>
    </location>
</feature>
<feature type="compositionally biased region" description="Basic residues" evidence="9">
    <location>
        <begin position="515"/>
        <end position="529"/>
    </location>
</feature>
<gene>
    <name evidence="11" type="ORF">H4Q32_010136</name>
</gene>
<feature type="region of interest" description="Disordered" evidence="9">
    <location>
        <begin position="620"/>
        <end position="674"/>
    </location>
</feature>
<feature type="compositionally biased region" description="Basic and acidic residues" evidence="9">
    <location>
        <begin position="576"/>
        <end position="585"/>
    </location>
</feature>
<feature type="compositionally biased region" description="Low complexity" evidence="9">
    <location>
        <begin position="654"/>
        <end position="674"/>
    </location>
</feature>
<organism evidence="11 12">
    <name type="scientific">Labeo rohita</name>
    <name type="common">Indian major carp</name>
    <name type="synonym">Cyprinus rohita</name>
    <dbReference type="NCBI Taxonomy" id="84645"/>
    <lineage>
        <taxon>Eukaryota</taxon>
        <taxon>Metazoa</taxon>
        <taxon>Chordata</taxon>
        <taxon>Craniata</taxon>
        <taxon>Vertebrata</taxon>
        <taxon>Euteleostomi</taxon>
        <taxon>Actinopterygii</taxon>
        <taxon>Neopterygii</taxon>
        <taxon>Teleostei</taxon>
        <taxon>Ostariophysi</taxon>
        <taxon>Cypriniformes</taxon>
        <taxon>Cyprinidae</taxon>
        <taxon>Labeoninae</taxon>
        <taxon>Labeonini</taxon>
        <taxon>Labeo</taxon>
    </lineage>
</organism>
<sequence>MEGSYRMSVRELCETDDLATSLVLDPLLGFSTHKMNISPPPEIRRWGYLRETLLRFKRTHDFQATFDALLDGEWVSGYFTGLGSHRQELLKQHPLLRVHESTSMSECQQHHTHASICEGTSADTEEKNLLNKVMYRYMTAFLLDSGVNIEPCNRYSSETNGAKITSTRHWLVGERVEVLQGCIAELSPEDSAVLRAGVNDFSVMYSTRKRCAQLWLGPAAFINHGERAFVPGDKNGACVKVVRPISPGEEITCYYGDSFFGENNEMCECCTCERRGEGSFKKRDQSPDVACSGDPSGQKYEFRETDLRLNRNRGNGTPKPFLTVSNSALPMRNTFSQRTKRNALVLSKMRKTDRWRREEHCKQVEKRTQNLLSSLPHPELKELSICLYQHSTNFLLSCKDPLSKERALLYLIEKERPKPERIMRNSKSVSPPLSSANINGPEERKDEDGEMLNGDPVIRFKPFTLGCVSSVQERDGMKAKGRNVDSSSVRIVHQGISSRTRNILRSRLSSLQARSRSKLSRFNKRRTRLIKSNSKLSTGQNECSDSQTRDGKQQKGSEVESKDTTNPVLISPGKPSTDKYVHVDGDAGTNSDKSSQTESTVIRETQQRVFRDCLREVAGDGRDISGSTAPRAGDVSSCVASETSGDNKQNHRQSVSSSAVSVTPSLSSPSFNSPVSLLSGSNRYLRVNLVRVAIPGKPEVESTGQREADSRRDKVTAPAAASVQQSTKINASKESNRQGKKGVKELYFTPVNVESADKYLKVTCDLEIGQNAVSQPVVKELMDVCGKDRHSEHEIEGKQDNKVVTVASVEVAIPKNSEDTVKKRKRADKVENQTHVERIPEVQDKESSIKKQEEAAVDGNYLKKKVLTAHFGSKTVVVKEARVLLTDIRKSLSCKFSQQDKDANDQQPPCRYSSKADKMKTLSLADNKKTKDKHDALNNKNKNPKQGLSAADQPNTPEDTQVKQLENTLISSEPPSVCMVSLDHSPQSSIPLKKRAFRESLDTDPEQDVPATACADVTKGKEPNSDNLLPKPSESSSVDTALLKSSIPESSSALKDNVGVGSKKRGSSKLIKTSSKQLCKGPQSAHRGPGKNNVKVPECKDTTSTVHVCESTIKDPKSETPKITEAVKCNTGEENQAKSDKGPEDCEITDNIDDTTGDELSTSNVSDKTDEEQRLNVRIRLKRKRGKEWSMECSDEAKSDVDKTSPQQCLALADPFRAILDSVSILNAEMERIRGHGEADNGVGLEKATKAVQDVLEHCRKECAAKPCKRQQKVSAVRINKKNVSTPKEIVEDGGDVPDKQLQQKSSDPKIEVDIDDIKPLPLIRLCRRAEGKWEVEWKDAHDEDESTDAVHREPKKLTSVFATAAIVEQMSHGKVKEENAPPCQQPVAGRSCTKATETFRDPLSFETSPLPLSLSPLSLYSPCYDGLAGVSHASGSIQARENVREHVSDNFDSSKTGVSRPDNKGRNDICLSHNLLQINKSLSKLQALSQSQVCEKSVPTNTSVTSSQIQSPPISPFATECSFSNYPEDVLDFPCLNLESYDQMPAQNNLAGSLIDYCPGEPHNTGSFSSPFSQSPTDAWNPETPYLGSPSPVSNFSSGEELSFPDIVFAQSDTSSSIGASQLLFKDKLCNTATSSAPLQDPEKDLYLSDGELSKTPIELQVQDDSATPFLPKDLTMFNSASTSAKQPGHPTARLHPQDRKLNFLDSIVNTKSSESGLAKIDGKDKIHGPLNLHSSKAKSESVFPSQHTQSLLGAGPQSNLVTPFHSLHVGSKSTSIADYPGAFNSGNVLFRSNDKKLPFFPNTKNVSKAEGGQNACRISVAAGSSKSHSNLESLYACPGPSSSQSGKESSARCPNAGFSRLAENLPKNPKNIPSKQYPANPSQQGDRIHPVYFISSSKTTTNIFKNSAGLKPQISRNDKDPSLPSTFLFPSSQGPQCYSTTQSKLSKLEKPHAVVAPTQNTQLSGVSTIQPNKNQMCPNISHCDSSDFNFSSSLSPPASQHSSPHLGYRESSIHEVPLIKTQSTTFEHGQPPHQSYVVNFTGDHSVTLGYSEDGESLNYSGSGPANYTYHCLMEPSGTQGRLVVEACGPSNFSPPPSVSRFAGSKVHGVQVGKDQQHQGTGTHPYNSLHFSTSHSQSTPITDRKPKRLRLVVTDGTVDLDLQYTD</sequence>
<dbReference type="InterPro" id="IPR041938">
    <property type="entry name" value="Hist-Lys_N-MTase_N"/>
</dbReference>
<dbReference type="InterPro" id="IPR046341">
    <property type="entry name" value="SET_dom_sf"/>
</dbReference>
<protein>
    <submittedName>
        <fullName evidence="11">Histone-lysine N-methyltransferase KMT5C</fullName>
    </submittedName>
</protein>
<dbReference type="PANTHER" id="PTHR12977:SF4">
    <property type="entry name" value="HISTONE-LYSINE N-METHYLTRANSFERASE KMT5B"/>
    <property type="match status" value="1"/>
</dbReference>
<dbReference type="Proteomes" id="UP000830375">
    <property type="component" value="Unassembled WGS sequence"/>
</dbReference>
<keyword evidence="7" id="KW-0156">Chromatin regulator</keyword>
<dbReference type="PROSITE" id="PS50280">
    <property type="entry name" value="SET"/>
    <property type="match status" value="1"/>
</dbReference>
<feature type="region of interest" description="Disordered" evidence="9">
    <location>
        <begin position="511"/>
        <end position="604"/>
    </location>
</feature>
<feature type="compositionally biased region" description="Basic and acidic residues" evidence="9">
    <location>
        <begin position="914"/>
        <end position="937"/>
    </location>
</feature>
<feature type="region of interest" description="Disordered" evidence="9">
    <location>
        <begin position="1737"/>
        <end position="1757"/>
    </location>
</feature>
<name>A0ABQ8MTZ7_LABRO</name>
<feature type="domain" description="SET" evidence="10">
    <location>
        <begin position="150"/>
        <end position="256"/>
    </location>
</feature>
<keyword evidence="5" id="KW-0808">Transferase</keyword>
<feature type="compositionally biased region" description="Polar residues" evidence="9">
    <location>
        <begin position="530"/>
        <end position="546"/>
    </location>
</feature>
<feature type="compositionally biased region" description="Polar residues" evidence="9">
    <location>
        <begin position="638"/>
        <end position="647"/>
    </location>
</feature>
<dbReference type="SUPFAM" id="SSF82199">
    <property type="entry name" value="SET domain"/>
    <property type="match status" value="1"/>
</dbReference>
<evidence type="ECO:0000256" key="6">
    <source>
        <dbReference type="ARBA" id="ARBA00022691"/>
    </source>
</evidence>
<feature type="compositionally biased region" description="Basic and acidic residues" evidence="9">
    <location>
        <begin position="547"/>
        <end position="563"/>
    </location>
</feature>
<dbReference type="EMBL" id="JACTAM010000003">
    <property type="protein sequence ID" value="KAI2666304.1"/>
    <property type="molecule type" value="Genomic_DNA"/>
</dbReference>
<evidence type="ECO:0000313" key="11">
    <source>
        <dbReference type="EMBL" id="KAI2666304.1"/>
    </source>
</evidence>
<feature type="region of interest" description="Disordered" evidence="9">
    <location>
        <begin position="700"/>
        <end position="739"/>
    </location>
</feature>
<dbReference type="InterPro" id="IPR001214">
    <property type="entry name" value="SET_dom"/>
</dbReference>
<accession>A0ABQ8MTZ7</accession>
<comment type="caution">
    <text evidence="11">The sequence shown here is derived from an EMBL/GenBank/DDBJ whole genome shotgun (WGS) entry which is preliminary data.</text>
</comment>
<feature type="region of interest" description="Disordered" evidence="9">
    <location>
        <begin position="423"/>
        <end position="453"/>
    </location>
</feature>
<evidence type="ECO:0000256" key="7">
    <source>
        <dbReference type="ARBA" id="ARBA00022853"/>
    </source>
</evidence>
<feature type="compositionally biased region" description="Polar residues" evidence="9">
    <location>
        <begin position="1873"/>
        <end position="1887"/>
    </location>
</feature>
<feature type="compositionally biased region" description="Basic and acidic residues" evidence="9">
    <location>
        <begin position="1112"/>
        <end position="1122"/>
    </location>
</feature>
<feature type="compositionally biased region" description="Basic and acidic residues" evidence="9">
    <location>
        <begin position="1135"/>
        <end position="1144"/>
    </location>
</feature>
<feature type="region of interest" description="Disordered" evidence="9">
    <location>
        <begin position="2113"/>
        <end position="2145"/>
    </location>
</feature>
<dbReference type="PANTHER" id="PTHR12977">
    <property type="entry name" value="SUPPRESSOR OF VARIEGATION 4-20-RELATED"/>
    <property type="match status" value="1"/>
</dbReference>
<evidence type="ECO:0000256" key="9">
    <source>
        <dbReference type="SAM" id="MobiDB-lite"/>
    </source>
</evidence>
<evidence type="ECO:0000256" key="1">
    <source>
        <dbReference type="ARBA" id="ARBA00004123"/>
    </source>
</evidence>
<feature type="compositionally biased region" description="Acidic residues" evidence="9">
    <location>
        <begin position="1145"/>
        <end position="1157"/>
    </location>
</feature>
<keyword evidence="4" id="KW-0489">Methyltransferase</keyword>